<feature type="region of interest" description="Disordered" evidence="1">
    <location>
        <begin position="1"/>
        <end position="23"/>
    </location>
</feature>
<dbReference type="Pfam" id="PF24801">
    <property type="entry name" value="FNIII-A_GpJ"/>
    <property type="match status" value="1"/>
</dbReference>
<evidence type="ECO:0000259" key="2">
    <source>
        <dbReference type="PROSITE" id="PS50853"/>
    </source>
</evidence>
<protein>
    <submittedName>
        <fullName evidence="3">Phage tail fiber protein</fullName>
    </submittedName>
</protein>
<evidence type="ECO:0000313" key="4">
    <source>
        <dbReference type="Proteomes" id="UP000471465"/>
    </source>
</evidence>
<keyword evidence="4" id="KW-1185">Reference proteome</keyword>
<proteinExistence type="predicted"/>
<organism evidence="3 4">
    <name type="scientific">Psychrobacter nivimaris</name>
    <dbReference type="NCBI Taxonomy" id="281738"/>
    <lineage>
        <taxon>Bacteria</taxon>
        <taxon>Pseudomonadati</taxon>
        <taxon>Pseudomonadota</taxon>
        <taxon>Gammaproteobacteria</taxon>
        <taxon>Moraxellales</taxon>
        <taxon>Moraxellaceae</taxon>
        <taxon>Psychrobacter</taxon>
    </lineage>
</organism>
<evidence type="ECO:0000313" key="3">
    <source>
        <dbReference type="EMBL" id="KAF0569199.1"/>
    </source>
</evidence>
<dbReference type="Pfam" id="PF13550">
    <property type="entry name" value="Phage-tail_3"/>
    <property type="match status" value="1"/>
</dbReference>
<dbReference type="PANTHER" id="PTHR36251">
    <property type="entry name" value="FELS-1 PROPHAGE HOST SPECIFICITY PROTEIN-RELATED"/>
    <property type="match status" value="1"/>
</dbReference>
<dbReference type="RefSeq" id="WP_160021546.1">
    <property type="nucleotide sequence ID" value="NZ_VZIZ01000012.1"/>
</dbReference>
<dbReference type="InterPro" id="IPR055385">
    <property type="entry name" value="GpJ_HDII-ins2"/>
</dbReference>
<dbReference type="InterPro" id="IPR053171">
    <property type="entry name" value="Viral_Tip_Attach_Protein"/>
</dbReference>
<sequence length="2150" mass="232659">MTTIAIKGAKAGQDKSRKPSIAKDSVASTSTAKLLYGLAEGEVWGLVDGGKSIRLDGTPLLDDNGNANFEGVTWDFRAGTNEQEYIKGFPDVSNETPINVELRSDNPWIKAFTDTQLSAVRVRFKWNRLSKTDPDNGDVKGYKIQYAIDLQTNGGAYVEVLNTKIEDKTSAGYERTHRIDLPRSTTGWQIRVRRLTANDSSEYVQDDMFIDAVAEVIDVKLRYPNTALLGIQYNAETFSSIAKLEAHIRGAIMRVPSNYDAVARTYTGIWDGTFKDAYSNNPAWAYFYLCTQWRGGLGERLDITMIDKWSLYALGQYCDQMVSDGQGGLEPRFTCNVYLQKQADAYQVLQNIGGIFRAMSYWNGERIVLDADVPQDPVYTFSRANVIDGNFEYTGTRARDRHTLAKVAWDNPLNRFETEYEYIRDEKAMAKFGVKVLDLAAFGCTSQAQAQRAGLWALKTEQLETRQVSFGVGLDGFIPQVGNIINVSDELFAGRANGGRVSEVSGRRVKIDRDAVVNIGDVLTLNCSDGINRSRVVTAVEGRYIYTSTSIPNAESENVWAIETADLKLMRFRVMSITQNDDTTFAITAIQHEPQKYDAIDYGADVKPTNITIVNPDVVDAPSSVSVSSRHRVVQGQTVTTLVIEWSQVIGAVAYDVEWRKDDGTWIKLPRTGNVSVEIEGVYSGNYMARVRSVSAFDVQSQATTSTLTAIEGKVGLPPTVVGLTATGVLFGMDLKWGFQQGSGDADYTEIQVGSAPNVNVATLGQYSYPTNTHTINGLQGNLSQSYRARLVDKLGFKSPWSAWVTGTTDANADKIMDLLQGQIDESAFSDIMKGRIADIEVNKQEIGQEVLDRIAAITAANKLVEAEAEARVEDIRLAAESQRGLQEFADELAKDVDAVVISQTKTDAGIAVIKSKQSTFEIEQGVQAESLTYLSSQIDFGYADKTKYADKSIATAWTFAKTVAHADYSNSQMITGLSADYKDSSARFTENIELLATKNEATATKTTNLSAQIVGGYDGNDLTKLNSGLLFEESTARANDVEGLAEQISLLSAGVGEQFDSFEIWHFNKNKDGWTGGTYNGGGWLNVRAETITSPTIEDLDGTAYKHIKLRIKKVGTPTWQGLLSYAGGSKTIAEPSYDTDGIALVNWQMEWSGDITSFNLKLASAGDNLNYYSIDWIAVGRPSPGASNASLLRESKVRASETSANASDLVTLRSKIEGGNGVPIESSITRKLDTTANLASTTAEEVSTLKSEYEDEMYGYEGTVQTTARTLGEATRAEAERLDLLSANVLPSYADKTQYASSTRSTQWTYAKTVAADNYAANQRITNLQSEFADSNANFTNELFTLATKDKSIAADITQLYAETGENYGLIQDVSIAISTPNTGLAAKVTELQSSAQINAGAASAAQQAANAAATAAGNKGEVIYSSTAPSADKQKAQNLWIDTSGGNNTPKRWSGSAWLSVTDKAATDAASAASAAQGTANSALGQAQAAQQAATASTVKLAEIAADNKLTPTEKKQVKTIWEEIKKTDTSIREQAEKYNVSTANYDYVYTALTDYLTPLMGNMGQTNTIVRDTFDGRFANLYERRAELYAAITSATEQATSLANSNAATAQQAADAAAQVAATATVKLTDIASDDKLTPLEKNQVQTIWEEIKSTDASVRASAAKYGISTVAYDNVYTALNTYLTPLMNVPEQTSTIVRSTFDGRFANLYARRAELNNAIVAATKALADSTADKLEPENLAVLVEGSGAFSDEFGGISGQFANFQGVVDGQKSAIETVTAVGNVEKLKNEIAKARLDKSVTSLNAQTTALQTAIDNYTTKIAELVVLRDALPSSENALRAQYNQQMDQLRDARTDAYAQQSVIADQVAQLNSEKAVLDSLKITESDVKAQHTIKIDAGGKIAGYGLVVQKNNFSAFDVRADRFSISAPVGKPNDVNGDSPFMVLTTPQVIDGVTVPAGTYMRNFYAPRGSIDTLQVADGAIKSAQIDDLAVTSAKIGDAQVNTLKIKKDSVIVPRVQTFSGNVDLIGSDAATGYTFGSISLDPEGGNVSIQVTFARVGLVRGVGGSSINGAIVFEVLRDGSTVVGSFSRNVDADTYFDMATIPTMVDSNISGTHTYSVRVRHNSTRGNTTLYFREDRSIHVMGAKR</sequence>
<dbReference type="PROSITE" id="PS50853">
    <property type="entry name" value="FN3"/>
    <property type="match status" value="1"/>
</dbReference>
<feature type="domain" description="Fibronectin type-III" evidence="2">
    <location>
        <begin position="718"/>
        <end position="812"/>
    </location>
</feature>
<evidence type="ECO:0000256" key="1">
    <source>
        <dbReference type="SAM" id="MobiDB-lite"/>
    </source>
</evidence>
<dbReference type="InterPro" id="IPR032876">
    <property type="entry name" value="J_dom"/>
</dbReference>
<comment type="caution">
    <text evidence="3">The sequence shown here is derived from an EMBL/GenBank/DDBJ whole genome shotgun (WGS) entry which is preliminary data.</text>
</comment>
<dbReference type="InterPro" id="IPR003961">
    <property type="entry name" value="FN3_dom"/>
</dbReference>
<dbReference type="Proteomes" id="UP000471465">
    <property type="component" value="Unassembled WGS sequence"/>
</dbReference>
<dbReference type="EMBL" id="VZIZ01000012">
    <property type="protein sequence ID" value="KAF0569199.1"/>
    <property type="molecule type" value="Genomic_DNA"/>
</dbReference>
<gene>
    <name evidence="3" type="ORF">FQV37_194</name>
</gene>
<accession>A0A6N7BZ14</accession>
<dbReference type="PANTHER" id="PTHR36251:SF2">
    <property type="entry name" value="GIFSY-2 PROPHAGE HOST SPECIFICITY PROTEIN J, PHAGE LAMBDA"/>
    <property type="match status" value="1"/>
</dbReference>
<reference evidence="3 4" key="1">
    <citation type="submission" date="2019-09" db="EMBL/GenBank/DDBJ databases">
        <title>Draft genome sequence of Psychrobacter nivimaris LAMA 639, in search for biotechnological relevant genes.</title>
        <authorList>
            <person name="Lima A.O.S."/>
            <person name="Staloch B.E.K."/>
            <person name="Freitas R.C."/>
            <person name="Niero H."/>
            <person name="Silva M.A.C."/>
        </authorList>
    </citation>
    <scope>NUCLEOTIDE SEQUENCE [LARGE SCALE GENOMIC DNA]</scope>
    <source>
        <strain evidence="3 4">LAMA 639</strain>
    </source>
</reference>
<name>A0A6N7BZ14_9GAMM</name>